<dbReference type="OrthoDB" id="272469at2759"/>
<evidence type="ECO:0000313" key="2">
    <source>
        <dbReference type="Proteomes" id="UP000674318"/>
    </source>
</evidence>
<evidence type="ECO:0000313" key="1">
    <source>
        <dbReference type="EMBL" id="KAG5493836.1"/>
    </source>
</evidence>
<dbReference type="GeneID" id="94287791"/>
<dbReference type="AlphaFoldDB" id="A0A836L0A9"/>
<dbReference type="KEGG" id="phet:94287791"/>
<proteinExistence type="predicted"/>
<accession>A0A836L0A9</accession>
<dbReference type="Proteomes" id="UP000674318">
    <property type="component" value="Unassembled WGS sequence"/>
</dbReference>
<keyword evidence="2" id="KW-1185">Reference proteome</keyword>
<dbReference type="EMBL" id="JAFJZO010000034">
    <property type="protein sequence ID" value="KAG5493836.1"/>
    <property type="molecule type" value="Genomic_DNA"/>
</dbReference>
<organism evidence="1 2">
    <name type="scientific">Porcisia hertigi</name>
    <dbReference type="NCBI Taxonomy" id="2761500"/>
    <lineage>
        <taxon>Eukaryota</taxon>
        <taxon>Discoba</taxon>
        <taxon>Euglenozoa</taxon>
        <taxon>Kinetoplastea</taxon>
        <taxon>Metakinetoplastina</taxon>
        <taxon>Trypanosomatida</taxon>
        <taxon>Trypanosomatidae</taxon>
        <taxon>Leishmaniinae</taxon>
        <taxon>Porcisia</taxon>
    </lineage>
</organism>
<reference evidence="1 2" key="1">
    <citation type="submission" date="2021-02" db="EMBL/GenBank/DDBJ databases">
        <title>Porcisia hertigi Genome sequencing and assembly.</title>
        <authorList>
            <person name="Almutairi H."/>
            <person name="Gatherer D."/>
        </authorList>
    </citation>
    <scope>NUCLEOTIDE SEQUENCE [LARGE SCALE GENOMIC DNA]</scope>
    <source>
        <strain evidence="1 2">C119</strain>
    </source>
</reference>
<dbReference type="RefSeq" id="XP_067753871.1">
    <property type="nucleotide sequence ID" value="XM_067897714.1"/>
</dbReference>
<sequence length="816" mass="89674">MFQRRAVQLLSAQWRPHSEQLKLWVLSSASDVTTLSLARDYVNNLDVRSVLQTFEDGLELTSILPAIKYPLGTHAISNLSAHLEASVSELSTKELHQLASSINLSPENLDYYDATLSTPSVIAAIRCCLQRADHSELIAFARPFWKGCERVLQTGTRLVSRVTQISADELAFRLSTSNNKAALLDLTLREGLPLERKEMEGLVTQLQMATEELERAELIDLLERIASVRNTQRYAAWGAAIQRALIRRGGVSDSDCFGVFMRLMLTGTIIDDTICHQVSKASGCLGPALTADVLNAWRDSDSVSCSGSSSLEDVRAALHSHILTQLEKSQPETPTEEYLEWVLCLSFFSPTDASSLLSRAVSSGRLGAELSAKEAALVCDIMISTSADFPSLLPAVRRNAEGNELSQRSSVHALYIVQRSGIKAPPALLKKAFGRAGTRLVAACTTKGSVNDELSPRDKALLIAGLCFVDDEQQSVLLRRIVDSQEWSLSSAICFLRHARQMSTKSSRWVKKVAVSRVLRSASSCCAEELSFVLSALSDLGVRDAAAFQHILEELKRKAPCTHDVIVAAKAARNLRLTSLLEQSELIESLGHIANVSSGDLLPLLSCCTPRQRQALLLYPEVGAALHQTSLTESSTLDLVLLFTFLPSQGSKRAEVVLELQSREPVERGVLSVEDVAAAFEAASSSQEVESLGKVLVRAVQNCEEVHLMRLLRCASKYPKVPKTFFRLAGKPIISAVNEKRFSPVSARAWLNFYINNDIRDDSVGRRLLSVLSDAQSHSSSSFHTDYIRGARFYGVNVKKPPKKKRHADFFSLTPQ</sequence>
<comment type="caution">
    <text evidence="1">The sequence shown here is derived from an EMBL/GenBank/DDBJ whole genome shotgun (WGS) entry which is preliminary data.</text>
</comment>
<protein>
    <submittedName>
        <fullName evidence="1">Uncharacterized protein</fullName>
    </submittedName>
</protein>
<gene>
    <name evidence="1" type="ORF">JKF63_01668</name>
</gene>
<name>A0A836L0A9_9TRYP</name>